<organism evidence="1 2">
    <name type="scientific">Piscirickettsia litoralis</name>
    <dbReference type="NCBI Taxonomy" id="1891921"/>
    <lineage>
        <taxon>Bacteria</taxon>
        <taxon>Pseudomonadati</taxon>
        <taxon>Pseudomonadota</taxon>
        <taxon>Gammaproteobacteria</taxon>
        <taxon>Thiotrichales</taxon>
        <taxon>Piscirickettsiaceae</taxon>
        <taxon>Piscirickettsia</taxon>
    </lineage>
</organism>
<gene>
    <name evidence="1" type="ORF">BGC07_17755</name>
</gene>
<evidence type="ECO:0000313" key="2">
    <source>
        <dbReference type="Proteomes" id="UP000094329"/>
    </source>
</evidence>
<sequence>MLILLCWLGAASRYANYLSQTEEKFSWLDLFARLLCSAFAGIITNYLCIEAGFSGPMTAAMVGLSGYAGVEAIQRLMNIVKSQNKL</sequence>
<dbReference type="Pfam" id="PF16083">
    <property type="entry name" value="Phage_holin_3_3"/>
    <property type="match status" value="1"/>
</dbReference>
<name>A0ABX3A146_9GAMM</name>
<proteinExistence type="predicted"/>
<reference evidence="1 2" key="1">
    <citation type="submission" date="2016-08" db="EMBL/GenBank/DDBJ databases">
        <title>Draft genome sequence of Candidatus Piscirickettsia litoralis, from seawater.</title>
        <authorList>
            <person name="Wan X."/>
            <person name="Lee A.J."/>
            <person name="Hou S."/>
            <person name="Donachie S.P."/>
        </authorList>
    </citation>
    <scope>NUCLEOTIDE SEQUENCE [LARGE SCALE GENOMIC DNA]</scope>
    <source>
        <strain evidence="1 2">Y2</strain>
    </source>
</reference>
<dbReference type="InterPro" id="IPR032126">
    <property type="entry name" value="LydA_holin"/>
</dbReference>
<dbReference type="Proteomes" id="UP000094329">
    <property type="component" value="Unassembled WGS sequence"/>
</dbReference>
<dbReference type="EMBL" id="MDTU01000006">
    <property type="protein sequence ID" value="ODN41120.1"/>
    <property type="molecule type" value="Genomic_DNA"/>
</dbReference>
<evidence type="ECO:0000313" key="1">
    <source>
        <dbReference type="EMBL" id="ODN41120.1"/>
    </source>
</evidence>
<accession>A0ABX3A146</accession>
<comment type="caution">
    <text evidence="1">The sequence shown here is derived from an EMBL/GenBank/DDBJ whole genome shotgun (WGS) entry which is preliminary data.</text>
</comment>
<protein>
    <recommendedName>
        <fullName evidence="3">Holin</fullName>
    </recommendedName>
</protein>
<evidence type="ECO:0008006" key="3">
    <source>
        <dbReference type="Google" id="ProtNLM"/>
    </source>
</evidence>
<keyword evidence="2" id="KW-1185">Reference proteome</keyword>